<dbReference type="InterPro" id="IPR050219">
    <property type="entry name" value="DnaG_primase"/>
</dbReference>
<dbReference type="SMART" id="SM00400">
    <property type="entry name" value="ZnF_CHCC"/>
    <property type="match status" value="1"/>
</dbReference>
<comment type="cofactor">
    <cofactor evidence="12 13 14">
        <name>Zn(2+)</name>
        <dbReference type="ChEBI" id="CHEBI:29105"/>
    </cofactor>
    <text evidence="12 13 14">Binds 1 zinc ion per monomer.</text>
</comment>
<evidence type="ECO:0000256" key="4">
    <source>
        <dbReference type="ARBA" id="ARBA00022695"/>
    </source>
</evidence>
<dbReference type="InterPro" id="IPR034151">
    <property type="entry name" value="TOPRIM_DnaG_bac"/>
</dbReference>
<keyword evidence="10 12" id="KW-0238">DNA-binding</keyword>
<dbReference type="SUPFAM" id="SSF56731">
    <property type="entry name" value="DNA primase core"/>
    <property type="match status" value="1"/>
</dbReference>
<evidence type="ECO:0000313" key="16">
    <source>
        <dbReference type="EMBL" id="AOG60617.1"/>
    </source>
</evidence>
<dbReference type="InterPro" id="IPR036977">
    <property type="entry name" value="DNA_primase_Znf_CHC2"/>
</dbReference>
<dbReference type="GO" id="GO:0003677">
    <property type="term" value="F:DNA binding"/>
    <property type="evidence" value="ECO:0007669"/>
    <property type="project" value="UniProtKB-KW"/>
</dbReference>
<dbReference type="Gene3D" id="3.90.580.10">
    <property type="entry name" value="Zinc finger, CHC2-type domain"/>
    <property type="match status" value="1"/>
</dbReference>
<comment type="subunit">
    <text evidence="12">Monomer. Interacts with DnaB.</text>
</comment>
<keyword evidence="3 12" id="KW-0808">Transferase</keyword>
<dbReference type="GO" id="GO:0003899">
    <property type="term" value="F:DNA-directed RNA polymerase activity"/>
    <property type="evidence" value="ECO:0007669"/>
    <property type="project" value="UniProtKB-UniRule"/>
</dbReference>
<dbReference type="InterPro" id="IPR030846">
    <property type="entry name" value="DnaG_bac"/>
</dbReference>
<evidence type="ECO:0000256" key="12">
    <source>
        <dbReference type="HAMAP-Rule" id="MF_00974"/>
    </source>
</evidence>
<dbReference type="STRING" id="216938.SHELI_v1c06660"/>
<dbReference type="Pfam" id="PF13155">
    <property type="entry name" value="Toprim_2"/>
    <property type="match status" value="1"/>
</dbReference>
<dbReference type="GO" id="GO:0008270">
    <property type="term" value="F:zinc ion binding"/>
    <property type="evidence" value="ECO:0007669"/>
    <property type="project" value="UniProtKB-UniRule"/>
</dbReference>
<evidence type="ECO:0000256" key="2">
    <source>
        <dbReference type="ARBA" id="ARBA00022515"/>
    </source>
</evidence>
<dbReference type="NCBIfam" id="TIGR01391">
    <property type="entry name" value="dnaG"/>
    <property type="match status" value="1"/>
</dbReference>
<keyword evidence="17" id="KW-1185">Reference proteome</keyword>
<dbReference type="SUPFAM" id="SSF57783">
    <property type="entry name" value="Zinc beta-ribbon"/>
    <property type="match status" value="1"/>
</dbReference>
<keyword evidence="5 12" id="KW-0235">DNA replication</keyword>
<dbReference type="KEGG" id="shj:SHELI_v1c06660"/>
<keyword evidence="4 12" id="KW-0548">Nucleotidyltransferase</keyword>
<dbReference type="CDD" id="cd03364">
    <property type="entry name" value="TOPRIM_DnaG_primases"/>
    <property type="match status" value="1"/>
</dbReference>
<feature type="domain" description="Toprim" evidence="15">
    <location>
        <begin position="256"/>
        <end position="337"/>
    </location>
</feature>
<name>A0A1B3SL26_9MOLU</name>
<comment type="catalytic activity">
    <reaction evidence="12">
        <text>ssDNA + n NTP = ssDNA/pppN(pN)n-1 hybrid + (n-1) diphosphate.</text>
        <dbReference type="EC" id="2.7.7.101"/>
    </reaction>
</comment>
<dbReference type="RefSeq" id="WP_069116697.1">
    <property type="nucleotide sequence ID" value="NZ_CP017015.1"/>
</dbReference>
<evidence type="ECO:0000256" key="11">
    <source>
        <dbReference type="ARBA" id="ARBA00023163"/>
    </source>
</evidence>
<dbReference type="Gene3D" id="3.40.1360.10">
    <property type="match status" value="1"/>
</dbReference>
<keyword evidence="7 12" id="KW-0863">Zinc-finger</keyword>
<dbReference type="InterPro" id="IPR002694">
    <property type="entry name" value="Znf_CHC2"/>
</dbReference>
<dbReference type="Proteomes" id="UP000094378">
    <property type="component" value="Chromosome"/>
</dbReference>
<feature type="zinc finger region" description="CHC2-type" evidence="12 14">
    <location>
        <begin position="38"/>
        <end position="62"/>
    </location>
</feature>
<accession>A0A1B3SL26</accession>
<evidence type="ECO:0000256" key="1">
    <source>
        <dbReference type="ARBA" id="ARBA00022478"/>
    </source>
</evidence>
<keyword evidence="2 12" id="KW-0639">Primosome</keyword>
<keyword evidence="11 12" id="KW-0804">Transcription</keyword>
<dbReference type="Pfam" id="PF08275">
    <property type="entry name" value="DNAG_N"/>
    <property type="match status" value="1"/>
</dbReference>
<dbReference type="GO" id="GO:0006269">
    <property type="term" value="P:DNA replication, synthesis of primer"/>
    <property type="evidence" value="ECO:0007669"/>
    <property type="project" value="UniProtKB-UniRule"/>
</dbReference>
<keyword evidence="8 12" id="KW-0862">Zinc</keyword>
<evidence type="ECO:0000259" key="15">
    <source>
        <dbReference type="PROSITE" id="PS50880"/>
    </source>
</evidence>
<evidence type="ECO:0000256" key="3">
    <source>
        <dbReference type="ARBA" id="ARBA00022679"/>
    </source>
</evidence>
<dbReference type="InterPro" id="IPR013264">
    <property type="entry name" value="DNAG_N"/>
</dbReference>
<organism evidence="16 17">
    <name type="scientific">Spiroplasma helicoides</name>
    <dbReference type="NCBI Taxonomy" id="216938"/>
    <lineage>
        <taxon>Bacteria</taxon>
        <taxon>Bacillati</taxon>
        <taxon>Mycoplasmatota</taxon>
        <taxon>Mollicutes</taxon>
        <taxon>Entomoplasmatales</taxon>
        <taxon>Spiroplasmataceae</taxon>
        <taxon>Spiroplasma</taxon>
    </lineage>
</organism>
<dbReference type="HAMAP" id="MF_00974">
    <property type="entry name" value="DNA_primase_DnaG"/>
    <property type="match status" value="1"/>
</dbReference>
<dbReference type="GO" id="GO:0005737">
    <property type="term" value="C:cytoplasm"/>
    <property type="evidence" value="ECO:0007669"/>
    <property type="project" value="TreeGrafter"/>
</dbReference>
<proteinExistence type="inferred from homology"/>
<comment type="domain">
    <text evidence="12">Contains an N-terminal zinc-binding domain, a central core domain that contains the primase activity, and a C-terminal DnaB-binding domain.</text>
</comment>
<protein>
    <recommendedName>
        <fullName evidence="12 13">DNA primase</fullName>
        <ecNumber evidence="12">2.7.7.101</ecNumber>
    </recommendedName>
</protein>
<gene>
    <name evidence="12 16" type="primary">dnaG</name>
    <name evidence="16" type="ORF">SHELI_v1c06660</name>
</gene>
<reference evidence="16 17" key="1">
    <citation type="submission" date="2016-08" db="EMBL/GenBank/DDBJ databases">
        <title>Complete genome sequence of Spiroplasma helicoides TABS-2 (DSM 22551).</title>
        <authorList>
            <person name="Shen W.-Y."/>
            <person name="Lo W.-S."/>
            <person name="Lai Y.-C."/>
            <person name="Kuo C.-H."/>
        </authorList>
    </citation>
    <scope>NUCLEOTIDE SEQUENCE [LARGE SCALE GENOMIC DNA]</scope>
    <source>
        <strain evidence="16 17">TABS-2</strain>
    </source>
</reference>
<dbReference type="PROSITE" id="PS50880">
    <property type="entry name" value="TOPRIM"/>
    <property type="match status" value="1"/>
</dbReference>
<dbReference type="EC" id="2.7.7.101" evidence="12"/>
<evidence type="ECO:0000256" key="5">
    <source>
        <dbReference type="ARBA" id="ARBA00022705"/>
    </source>
</evidence>
<evidence type="ECO:0000256" key="10">
    <source>
        <dbReference type="ARBA" id="ARBA00023125"/>
    </source>
</evidence>
<evidence type="ECO:0000256" key="7">
    <source>
        <dbReference type="ARBA" id="ARBA00022771"/>
    </source>
</evidence>
<dbReference type="GO" id="GO:1990077">
    <property type="term" value="C:primosome complex"/>
    <property type="evidence" value="ECO:0007669"/>
    <property type="project" value="UniProtKB-KW"/>
</dbReference>
<sequence>MAIDQKQIDNLIQTANIVDIIGQYVDIQKKGRNYLAVCPFHDDSDPSLNISPDKKIFKCFVCGTGGNVISFVQEFKNINFFEALSIVSKEANFRIDGLNDFSSKPKHTTEQEKLYEINKKATMFFNGMIATNFAKRAKEYLANRNITKKEITKFQIGYCPKEAELYEYLLKNNFEQKDILNSGLIYSKGVNYKCFFEGRIIFPITDEDGNVIGFSGRAFNEGDTPKYKNSSENLVFKKSHLAYNFFNVKNQLRIKNEVLILEGFMDVISLERIGIKNSIAIMGTSFTDYHIKLISKYTKNFKLFLDGDKAGVNATIKTAKFLMDRKINVSIILNETGKDPDELVVSGKINEINNMIDNAKHPIDFVIEYFSKELSLNDSSKTTEFIKNVVDMINHESNSILREASLVKLAVITKIDKNILSEQVKLANPIDKNLNRQIEYENNGFNINYENEIPMFQPEIPDVSEGYLFKEYWEAAKNNDEEIIYIKKKWKEAKIGKRLAEASLIKVLLKNDDHLELINQNIQYFDNPRVKMIALLLIEKYKNNNNNEDIDFQTFADEVLKVSKEIYETFYDIKNILFLDVIKNYSQKSIDDMFCQIKIYSIYTEMCNIDDKMRNTNDLSMKKILAENKESFQKQLLELINKNRG</sequence>
<keyword evidence="9" id="KW-0460">Magnesium</keyword>
<comment type="similarity">
    <text evidence="12 13">Belongs to the DnaG primase family.</text>
</comment>
<dbReference type="FunFam" id="3.90.580.10:FF:000001">
    <property type="entry name" value="DNA primase"/>
    <property type="match status" value="1"/>
</dbReference>
<keyword evidence="6 12" id="KW-0479">Metal-binding</keyword>
<evidence type="ECO:0000256" key="9">
    <source>
        <dbReference type="ARBA" id="ARBA00022842"/>
    </source>
</evidence>
<dbReference type="GO" id="GO:0000428">
    <property type="term" value="C:DNA-directed RNA polymerase complex"/>
    <property type="evidence" value="ECO:0007669"/>
    <property type="project" value="UniProtKB-KW"/>
</dbReference>
<keyword evidence="1 12" id="KW-0240">DNA-directed RNA polymerase</keyword>
<evidence type="ECO:0000256" key="8">
    <source>
        <dbReference type="ARBA" id="ARBA00022833"/>
    </source>
</evidence>
<dbReference type="InterPro" id="IPR006295">
    <property type="entry name" value="DNA_primase_DnaG"/>
</dbReference>
<evidence type="ECO:0000256" key="13">
    <source>
        <dbReference type="PIRNR" id="PIRNR002811"/>
    </source>
</evidence>
<dbReference type="AlphaFoldDB" id="A0A1B3SL26"/>
<dbReference type="SMART" id="SM00493">
    <property type="entry name" value="TOPRIM"/>
    <property type="match status" value="1"/>
</dbReference>
<comment type="function">
    <text evidence="12 13">RNA polymerase that catalyzes the synthesis of short RNA molecules used as primers for DNA polymerase during DNA replication.</text>
</comment>
<dbReference type="PANTHER" id="PTHR30313:SF2">
    <property type="entry name" value="DNA PRIMASE"/>
    <property type="match status" value="1"/>
</dbReference>
<dbReference type="Gene3D" id="3.90.980.10">
    <property type="entry name" value="DNA primase, catalytic core, N-terminal domain"/>
    <property type="match status" value="1"/>
</dbReference>
<dbReference type="InterPro" id="IPR006171">
    <property type="entry name" value="TOPRIM_dom"/>
</dbReference>
<dbReference type="InterPro" id="IPR037068">
    <property type="entry name" value="DNA_primase_core_N_sf"/>
</dbReference>
<dbReference type="PANTHER" id="PTHR30313">
    <property type="entry name" value="DNA PRIMASE"/>
    <property type="match status" value="1"/>
</dbReference>
<dbReference type="EMBL" id="CP017015">
    <property type="protein sequence ID" value="AOG60617.1"/>
    <property type="molecule type" value="Genomic_DNA"/>
</dbReference>
<evidence type="ECO:0000256" key="14">
    <source>
        <dbReference type="PIRSR" id="PIRSR002811-1"/>
    </source>
</evidence>
<evidence type="ECO:0000313" key="17">
    <source>
        <dbReference type="Proteomes" id="UP000094378"/>
    </source>
</evidence>
<dbReference type="Pfam" id="PF01807">
    <property type="entry name" value="Zn_ribbon_DnaG"/>
    <property type="match status" value="1"/>
</dbReference>
<dbReference type="PIRSF" id="PIRSF002811">
    <property type="entry name" value="DnaG"/>
    <property type="match status" value="1"/>
</dbReference>
<evidence type="ECO:0000256" key="6">
    <source>
        <dbReference type="ARBA" id="ARBA00022723"/>
    </source>
</evidence>
<dbReference type="PATRIC" id="fig|216938.3.peg.679"/>